<protein>
    <submittedName>
        <fullName evidence="1">Uncharacterized protein</fullName>
    </submittedName>
</protein>
<reference evidence="1 2" key="1">
    <citation type="submission" date="2024-03" db="EMBL/GenBank/DDBJ databases">
        <title>Complete Genome Sequence of a Pseudomonas fluorescens Bacteriophage UNO-G1W1 isolated from freshwater ice in Nebraska.</title>
        <authorList>
            <person name="Neville A.J."/>
            <person name="Schulze T.T."/>
            <person name="Davis P.H."/>
        </authorList>
    </citation>
    <scope>NUCLEOTIDE SEQUENCE [LARGE SCALE GENOMIC DNA]</scope>
</reference>
<proteinExistence type="predicted"/>
<accession>A0AAX4MWI4</accession>
<evidence type="ECO:0000313" key="1">
    <source>
        <dbReference type="EMBL" id="WYN05125.1"/>
    </source>
</evidence>
<dbReference type="Proteomes" id="UP001447006">
    <property type="component" value="Segment"/>
</dbReference>
<sequence length="106" mass="11726">MTQRVMVYIICRLVERAGQGTGDIVDDWWVDVTTTGSPEVAAIKLARNSAGNNTKTSVVQYHVYYADGGHARFKESYYLAEESALWPSNPALRPDPLVPTPELMPA</sequence>
<organism evidence="1 2">
    <name type="scientific">Pseudomonas phage UNO-G1W1</name>
    <dbReference type="NCBI Taxonomy" id="3136609"/>
    <lineage>
        <taxon>Viruses</taxon>
        <taxon>Duplodnaviria</taxon>
        <taxon>Heunggongvirae</taxon>
        <taxon>Uroviricota</taxon>
        <taxon>Caudoviricetes</taxon>
        <taxon>Vandenendeviridae</taxon>
        <taxon>Gorskivirinae</taxon>
        <taxon>Omahavirus</taxon>
        <taxon>Omahavirus UNOG1W1</taxon>
    </lineage>
</organism>
<name>A0AAX4MWI4_9CAUD</name>
<keyword evidence="2" id="KW-1185">Reference proteome</keyword>
<dbReference type="EMBL" id="PP551948">
    <property type="protein sequence ID" value="WYN05125.1"/>
    <property type="molecule type" value="Genomic_DNA"/>
</dbReference>
<gene>
    <name evidence="1" type="ORF">ISREJYDI_CDS0164</name>
</gene>
<evidence type="ECO:0000313" key="2">
    <source>
        <dbReference type="Proteomes" id="UP001447006"/>
    </source>
</evidence>